<evidence type="ECO:0000313" key="2">
    <source>
        <dbReference type="Proteomes" id="UP000837857"/>
    </source>
</evidence>
<sequence>MDPLLMTKVIFNDLVIPNPVTVGNVTIDVVKDYIYLSQKTQLSRDNFNREIDRRIRLFWAKITRPRSIFTSAALNVSEIWTLTGRIANDG</sequence>
<protein>
    <submittedName>
        <fullName evidence="1">Uncharacterized protein</fullName>
    </submittedName>
</protein>
<organism evidence="1 2">
    <name type="scientific">Iphiclides podalirius</name>
    <name type="common">scarce swallowtail</name>
    <dbReference type="NCBI Taxonomy" id="110791"/>
    <lineage>
        <taxon>Eukaryota</taxon>
        <taxon>Metazoa</taxon>
        <taxon>Ecdysozoa</taxon>
        <taxon>Arthropoda</taxon>
        <taxon>Hexapoda</taxon>
        <taxon>Insecta</taxon>
        <taxon>Pterygota</taxon>
        <taxon>Neoptera</taxon>
        <taxon>Endopterygota</taxon>
        <taxon>Lepidoptera</taxon>
        <taxon>Glossata</taxon>
        <taxon>Ditrysia</taxon>
        <taxon>Papilionoidea</taxon>
        <taxon>Papilionidae</taxon>
        <taxon>Papilioninae</taxon>
        <taxon>Iphiclides</taxon>
    </lineage>
</organism>
<proteinExistence type="predicted"/>
<reference evidence="1" key="1">
    <citation type="submission" date="2022-03" db="EMBL/GenBank/DDBJ databases">
        <authorList>
            <person name="Martin H S."/>
        </authorList>
    </citation>
    <scope>NUCLEOTIDE SEQUENCE</scope>
</reference>
<feature type="non-terminal residue" evidence="1">
    <location>
        <position position="90"/>
    </location>
</feature>
<dbReference type="EMBL" id="OW152816">
    <property type="protein sequence ID" value="CAH2067222.1"/>
    <property type="molecule type" value="Genomic_DNA"/>
</dbReference>
<evidence type="ECO:0000313" key="1">
    <source>
        <dbReference type="EMBL" id="CAH2067222.1"/>
    </source>
</evidence>
<gene>
    <name evidence="1" type="ORF">IPOD504_LOCUS13782</name>
</gene>
<dbReference type="Proteomes" id="UP000837857">
    <property type="component" value="Chromosome 4"/>
</dbReference>
<accession>A0ABN8IXR6</accession>
<keyword evidence="2" id="KW-1185">Reference proteome</keyword>
<name>A0ABN8IXR6_9NEOP</name>